<dbReference type="PANTHER" id="PTHR16088:SF3">
    <property type="entry name" value="GON-4-LIKE PROTEIN"/>
    <property type="match status" value="1"/>
</dbReference>
<dbReference type="GO" id="GO:0003712">
    <property type="term" value="F:transcription coregulator activity"/>
    <property type="evidence" value="ECO:0007669"/>
    <property type="project" value="TreeGrafter"/>
</dbReference>
<evidence type="ECO:0000256" key="3">
    <source>
        <dbReference type="ARBA" id="ARBA00023163"/>
    </source>
</evidence>
<feature type="compositionally biased region" description="Low complexity" evidence="5">
    <location>
        <begin position="369"/>
        <end position="378"/>
    </location>
</feature>
<evidence type="ECO:0000313" key="6">
    <source>
        <dbReference type="EMBL" id="PVD19718.1"/>
    </source>
</evidence>
<evidence type="ECO:0000256" key="1">
    <source>
        <dbReference type="ARBA" id="ARBA00004123"/>
    </source>
</evidence>
<name>A0A2T7NEX0_POMCA</name>
<dbReference type="EMBL" id="PZQS01000013">
    <property type="protein sequence ID" value="PVD19718.1"/>
    <property type="molecule type" value="Genomic_DNA"/>
</dbReference>
<evidence type="ECO:0000313" key="7">
    <source>
        <dbReference type="Proteomes" id="UP000245119"/>
    </source>
</evidence>
<keyword evidence="3" id="KW-0804">Transcription</keyword>
<dbReference type="Proteomes" id="UP000245119">
    <property type="component" value="Linkage Group LG13"/>
</dbReference>
<dbReference type="Pfam" id="PF02671">
    <property type="entry name" value="PAH"/>
    <property type="match status" value="1"/>
</dbReference>
<dbReference type="InterPro" id="IPR052435">
    <property type="entry name" value="YY1-Transcr_Regul"/>
</dbReference>
<dbReference type="AlphaFoldDB" id="A0A2T7NEX0"/>
<dbReference type="GO" id="GO:0005634">
    <property type="term" value="C:nucleus"/>
    <property type="evidence" value="ECO:0007669"/>
    <property type="project" value="UniProtKB-SubCell"/>
</dbReference>
<dbReference type="InterPro" id="IPR003822">
    <property type="entry name" value="PAH"/>
</dbReference>
<dbReference type="InterPro" id="IPR036600">
    <property type="entry name" value="PAH_sf"/>
</dbReference>
<evidence type="ECO:0000256" key="5">
    <source>
        <dbReference type="SAM" id="MobiDB-lite"/>
    </source>
</evidence>
<gene>
    <name evidence="6" type="ORF">C0Q70_20209</name>
</gene>
<keyword evidence="7" id="KW-1185">Reference proteome</keyword>
<dbReference type="SUPFAM" id="SSF47762">
    <property type="entry name" value="PAH2 domain"/>
    <property type="match status" value="1"/>
</dbReference>
<protein>
    <submittedName>
        <fullName evidence="6">Uncharacterized protein</fullName>
    </submittedName>
</protein>
<feature type="region of interest" description="Disordered" evidence="5">
    <location>
        <begin position="352"/>
        <end position="413"/>
    </location>
</feature>
<accession>A0A2T7NEX0</accession>
<evidence type="ECO:0000256" key="4">
    <source>
        <dbReference type="ARBA" id="ARBA00023242"/>
    </source>
</evidence>
<dbReference type="STRING" id="400727.A0A2T7NEX0"/>
<reference evidence="6 7" key="1">
    <citation type="submission" date="2018-04" db="EMBL/GenBank/DDBJ databases">
        <title>The genome of golden apple snail Pomacea canaliculata provides insight into stress tolerance and invasive adaptation.</title>
        <authorList>
            <person name="Liu C."/>
            <person name="Liu B."/>
            <person name="Ren Y."/>
            <person name="Zhang Y."/>
            <person name="Wang H."/>
            <person name="Li S."/>
            <person name="Jiang F."/>
            <person name="Yin L."/>
            <person name="Zhang G."/>
            <person name="Qian W."/>
            <person name="Fan W."/>
        </authorList>
    </citation>
    <scope>NUCLEOTIDE SEQUENCE [LARGE SCALE GENOMIC DNA]</scope>
    <source>
        <strain evidence="6">SZHN2017</strain>
        <tissue evidence="6">Muscle</tissue>
    </source>
</reference>
<sequence>MRSVTASRAKLRQVEEASMVLRAITASVSRLVTVPSATNTPQPQRPSSSDAVYAGYSLRISVKDGLGLVGGAGDVRFVYQEVCILLQNYPQLLEEFATFLSPSQALHTNCLQSLRQFADARTFLRRLELHFEKSQAQFQRILRAISRWNNKCGSPAELRQALVPLLRSAPQYLLHDLSRFFPDDHPPDSHADDFEDITLDDSDASSPDEFEEVELVEENDSYRTKRCPCSCHTDLPTTRRCKRVGHCLRCSLKVFNGRLYFQPSNVTSRRPATVTFHDPIPMPTPCDPPPPYLFHQHQVQEVERGAEEKCGEDARKGETHCRQEGSQHQVCGVEDSQHQVCGVEGGKAKEDLQSMGASAETPPVGVLPTTTSTDTNTSMFSGEGLSHSDKPDEPHTYTSSSVTPASEGEISGCVSGHIPPLNWPPSTLLAANNGAVLFAGPDNTVIMVNPAVATRGEHMPARQESRCVTVRDEDKCLTSDSAARVAADKTFYSAAPSVSSHTRDVSIIP</sequence>
<feature type="compositionally biased region" description="Basic and acidic residues" evidence="5">
    <location>
        <begin position="386"/>
        <end position="395"/>
    </location>
</feature>
<dbReference type="PANTHER" id="PTHR16088">
    <property type="entry name" value="YY1 ASSOCIATED PROTEIN-RELATED"/>
    <property type="match status" value="1"/>
</dbReference>
<evidence type="ECO:0000256" key="2">
    <source>
        <dbReference type="ARBA" id="ARBA00023015"/>
    </source>
</evidence>
<proteinExistence type="predicted"/>
<dbReference type="OrthoDB" id="6257037at2759"/>
<organism evidence="6 7">
    <name type="scientific">Pomacea canaliculata</name>
    <name type="common">Golden apple snail</name>
    <dbReference type="NCBI Taxonomy" id="400727"/>
    <lineage>
        <taxon>Eukaryota</taxon>
        <taxon>Metazoa</taxon>
        <taxon>Spiralia</taxon>
        <taxon>Lophotrochozoa</taxon>
        <taxon>Mollusca</taxon>
        <taxon>Gastropoda</taxon>
        <taxon>Caenogastropoda</taxon>
        <taxon>Architaenioglossa</taxon>
        <taxon>Ampullarioidea</taxon>
        <taxon>Ampullariidae</taxon>
        <taxon>Pomacea</taxon>
    </lineage>
</organism>
<comment type="caution">
    <text evidence="6">The sequence shown here is derived from an EMBL/GenBank/DDBJ whole genome shotgun (WGS) entry which is preliminary data.</text>
</comment>
<keyword evidence="4" id="KW-0539">Nucleus</keyword>
<comment type="subcellular location">
    <subcellularLocation>
        <location evidence="1">Nucleus</location>
    </subcellularLocation>
</comment>
<dbReference type="GO" id="GO:0006355">
    <property type="term" value="P:regulation of DNA-templated transcription"/>
    <property type="evidence" value="ECO:0007669"/>
    <property type="project" value="InterPro"/>
</dbReference>
<keyword evidence="2" id="KW-0805">Transcription regulation</keyword>